<dbReference type="EMBL" id="CP014859">
    <property type="protein sequence ID" value="AOS62126.1"/>
    <property type="molecule type" value="Genomic_DNA"/>
</dbReference>
<dbReference type="PANTHER" id="PTHR43066">
    <property type="entry name" value="RHOMBOID-RELATED PROTEIN"/>
    <property type="match status" value="1"/>
</dbReference>
<feature type="transmembrane region" description="Helical" evidence="5">
    <location>
        <begin position="154"/>
        <end position="174"/>
    </location>
</feature>
<feature type="transmembrane region" description="Helical" evidence="5">
    <location>
        <begin position="48"/>
        <end position="71"/>
    </location>
</feature>
<dbReference type="KEGG" id="ahm:TL08_06510"/>
<dbReference type="GO" id="GO:0016020">
    <property type="term" value="C:membrane"/>
    <property type="evidence" value="ECO:0007669"/>
    <property type="project" value="UniProtKB-SubCell"/>
</dbReference>
<feature type="transmembrane region" description="Helical" evidence="5">
    <location>
        <begin position="102"/>
        <end position="123"/>
    </location>
</feature>
<keyword evidence="8" id="KW-1185">Reference proteome</keyword>
<evidence type="ECO:0000256" key="4">
    <source>
        <dbReference type="ARBA" id="ARBA00023136"/>
    </source>
</evidence>
<name>A0AAC9HMW5_9PSEU</name>
<dbReference type="AlphaFoldDB" id="A0AAC9HMW5"/>
<protein>
    <submittedName>
        <fullName evidence="7">Rhomboid family</fullName>
    </submittedName>
</protein>
<sequence>MASFTALLWVVHVVNILMTTPLSPAGLNVHGIRPWDPSGLMGVLWAPLLHGSWSHIMGNSLVFLLFGFLAMSGGLGQWFAVTSVIWLVAGLGVWVTGGPGSVHIGASSVVFGWLAFLLIRGVFSRSLPQIGVSLVLGFFYGGILWGVLPGQPGISWQGHLFGAIGGLLAAWLVAKSITRPQPSSPSLTPGLS</sequence>
<dbReference type="Proteomes" id="UP000095210">
    <property type="component" value="Chromosome"/>
</dbReference>
<evidence type="ECO:0000256" key="5">
    <source>
        <dbReference type="SAM" id="Phobius"/>
    </source>
</evidence>
<organism evidence="7 8">
    <name type="scientific">Actinoalloteichus hymeniacidonis</name>
    <dbReference type="NCBI Taxonomy" id="340345"/>
    <lineage>
        <taxon>Bacteria</taxon>
        <taxon>Bacillati</taxon>
        <taxon>Actinomycetota</taxon>
        <taxon>Actinomycetes</taxon>
        <taxon>Pseudonocardiales</taxon>
        <taxon>Pseudonocardiaceae</taxon>
        <taxon>Actinoalloteichus</taxon>
    </lineage>
</organism>
<evidence type="ECO:0000256" key="2">
    <source>
        <dbReference type="ARBA" id="ARBA00022692"/>
    </source>
</evidence>
<evidence type="ECO:0000256" key="1">
    <source>
        <dbReference type="ARBA" id="ARBA00004141"/>
    </source>
</evidence>
<dbReference type="InterPro" id="IPR022764">
    <property type="entry name" value="Peptidase_S54_rhomboid_dom"/>
</dbReference>
<dbReference type="Pfam" id="PF01694">
    <property type="entry name" value="Rhomboid"/>
    <property type="match status" value="1"/>
</dbReference>
<accession>A0AAC9HMW5</accession>
<evidence type="ECO:0000256" key="3">
    <source>
        <dbReference type="ARBA" id="ARBA00022989"/>
    </source>
</evidence>
<dbReference type="GO" id="GO:0004252">
    <property type="term" value="F:serine-type endopeptidase activity"/>
    <property type="evidence" value="ECO:0007669"/>
    <property type="project" value="InterPro"/>
</dbReference>
<keyword evidence="4 5" id="KW-0472">Membrane</keyword>
<feature type="transmembrane region" description="Helical" evidence="5">
    <location>
        <begin position="78"/>
        <end position="96"/>
    </location>
</feature>
<feature type="domain" description="Peptidase S54 rhomboid" evidence="6">
    <location>
        <begin position="42"/>
        <end position="175"/>
    </location>
</feature>
<reference evidence="8" key="1">
    <citation type="submission" date="2016-03" db="EMBL/GenBank/DDBJ databases">
        <title>Complete genome sequence of the type strain Actinoalloteichus hymeniacidonis DSM 45092.</title>
        <authorList>
            <person name="Schaffert L."/>
            <person name="Albersmeier A."/>
            <person name="Winkler A."/>
            <person name="Kalinowski J."/>
            <person name="Zotchev S."/>
            <person name="Ruckert C."/>
        </authorList>
    </citation>
    <scope>NUCLEOTIDE SEQUENCE [LARGE SCALE GENOMIC DNA]</scope>
    <source>
        <strain evidence="8">HPA177(T) (DSM 45092(T))</strain>
    </source>
</reference>
<feature type="transmembrane region" description="Helical" evidence="5">
    <location>
        <begin position="130"/>
        <end position="148"/>
    </location>
</feature>
<dbReference type="SUPFAM" id="SSF144091">
    <property type="entry name" value="Rhomboid-like"/>
    <property type="match status" value="1"/>
</dbReference>
<dbReference type="Gene3D" id="1.20.1540.10">
    <property type="entry name" value="Rhomboid-like"/>
    <property type="match status" value="1"/>
</dbReference>
<evidence type="ECO:0000313" key="8">
    <source>
        <dbReference type="Proteomes" id="UP000095210"/>
    </source>
</evidence>
<proteinExistence type="predicted"/>
<dbReference type="InterPro" id="IPR035952">
    <property type="entry name" value="Rhomboid-like_sf"/>
</dbReference>
<gene>
    <name evidence="7" type="ORF">TL08_06510</name>
</gene>
<keyword evidence="3 5" id="KW-1133">Transmembrane helix</keyword>
<evidence type="ECO:0000259" key="6">
    <source>
        <dbReference type="Pfam" id="PF01694"/>
    </source>
</evidence>
<keyword evidence="2 5" id="KW-0812">Transmembrane</keyword>
<evidence type="ECO:0000313" key="7">
    <source>
        <dbReference type="EMBL" id="AOS62126.1"/>
    </source>
</evidence>
<comment type="subcellular location">
    <subcellularLocation>
        <location evidence="1">Membrane</location>
        <topology evidence="1">Multi-pass membrane protein</topology>
    </subcellularLocation>
</comment>